<dbReference type="InterPro" id="IPR048332">
    <property type="entry name" value="GD_AH_C"/>
</dbReference>
<organism evidence="5 6">
    <name type="scientific">Serratia proteamaculans</name>
    <dbReference type="NCBI Taxonomy" id="28151"/>
    <lineage>
        <taxon>Bacteria</taxon>
        <taxon>Pseudomonadati</taxon>
        <taxon>Pseudomonadota</taxon>
        <taxon>Gammaproteobacteria</taxon>
        <taxon>Enterobacterales</taxon>
        <taxon>Yersiniaceae</taxon>
        <taxon>Serratia</taxon>
    </lineage>
</organism>
<dbReference type="RefSeq" id="WP_153860570.1">
    <property type="nucleotide sequence ID" value="NZ_CP045913.1"/>
</dbReference>
<dbReference type="PANTHER" id="PTHR30536">
    <property type="entry name" value="ALTRONATE/GALACTARATE DEHYDRATASE"/>
    <property type="match status" value="1"/>
</dbReference>
<comment type="similarity">
    <text evidence="1">Belongs to the UxaA family.</text>
</comment>
<evidence type="ECO:0000313" key="5">
    <source>
        <dbReference type="EMBL" id="QGH63912.1"/>
    </source>
</evidence>
<feature type="domain" description="D-galactarate/Altronate dehydratase C-terminal" evidence="4">
    <location>
        <begin position="147"/>
        <end position="381"/>
    </location>
</feature>
<evidence type="ECO:0000256" key="1">
    <source>
        <dbReference type="ARBA" id="ARBA00010986"/>
    </source>
</evidence>
<evidence type="ECO:0000256" key="2">
    <source>
        <dbReference type="ARBA" id="ARBA00023239"/>
    </source>
</evidence>
<dbReference type="InterPro" id="IPR007392">
    <property type="entry name" value="GD_AH_second"/>
</dbReference>
<evidence type="ECO:0000259" key="4">
    <source>
        <dbReference type="Pfam" id="PF20629"/>
    </source>
</evidence>
<sequence>MNNSFKWFGYRRENGQIGSRNIVAIIPATVCVTEIAQAIVYNTQMSKALLHHCGCCQLMPDLSLVTETLGRLGSHPNVGAALVISLGCEGSNADEIVAQIASTGRPVEKIVMQELGGTSRAIQQGIDLVQKMAIAISAQQRSEAGLEDLVMGIKCGSSDTTSGLSSNMVIGQMSDCIVDACGTVLFGETTEFMGAEHILARRGRTPEVGQRIYKIVDAMEKRAMAVGVDMRNGQPTPGNIAGGLSTIEEKSLGAINKSGSRTIEGVLDYADVVPGKGLWIKDSPGFEPEILTGIAAGGAQGIVFSTGRGAPQGFPIVPVLKICGNPRTYQQLSHDMDIDAGQIILGNKSIEQVTEETLTAFMRVLSGELTKSEAINYNRTMDIHTYGPKI</sequence>
<proteinExistence type="inferred from homology"/>
<name>A0A5Q2VE87_SERPR</name>
<dbReference type="PANTHER" id="PTHR30536:SF5">
    <property type="entry name" value="ALTRONATE DEHYDRATASE"/>
    <property type="match status" value="1"/>
</dbReference>
<protein>
    <submittedName>
        <fullName evidence="5">Galactonate dehydratase</fullName>
    </submittedName>
</protein>
<feature type="domain" description="D-galactarate/Altronate dehydratase second" evidence="3">
    <location>
        <begin position="9"/>
        <end position="134"/>
    </location>
</feature>
<dbReference type="Pfam" id="PF04295">
    <property type="entry name" value="GD_AH_second"/>
    <property type="match status" value="1"/>
</dbReference>
<dbReference type="GO" id="GO:0016829">
    <property type="term" value="F:lyase activity"/>
    <property type="evidence" value="ECO:0007669"/>
    <property type="project" value="UniProtKB-KW"/>
</dbReference>
<dbReference type="Pfam" id="PF20629">
    <property type="entry name" value="GD_AH_C"/>
    <property type="match status" value="1"/>
</dbReference>
<dbReference type="EMBL" id="CP045913">
    <property type="protein sequence ID" value="QGH63912.1"/>
    <property type="molecule type" value="Genomic_DNA"/>
</dbReference>
<evidence type="ECO:0000313" key="6">
    <source>
        <dbReference type="Proteomes" id="UP000381260"/>
    </source>
</evidence>
<keyword evidence="2" id="KW-0456">Lyase</keyword>
<evidence type="ECO:0000259" key="3">
    <source>
        <dbReference type="Pfam" id="PF04295"/>
    </source>
</evidence>
<dbReference type="Proteomes" id="UP000381260">
    <property type="component" value="Chromosome"/>
</dbReference>
<dbReference type="GO" id="GO:0019698">
    <property type="term" value="P:D-galacturonate catabolic process"/>
    <property type="evidence" value="ECO:0007669"/>
    <property type="project" value="TreeGrafter"/>
</dbReference>
<gene>
    <name evidence="5" type="ORF">GHV41_24955</name>
</gene>
<accession>A0A5Q2VE87</accession>
<dbReference type="AlphaFoldDB" id="A0A5Q2VE87"/>
<reference evidence="5 6" key="1">
    <citation type="submission" date="2019-11" db="EMBL/GenBank/DDBJ databases">
        <title>The Phosphoenolpyruvate Phosphotransferase System Regulates Serratia proteamaculans 336X Biofilm Formation and Wheat Roots colonization.</title>
        <authorList>
            <person name="Liu F."/>
        </authorList>
    </citation>
    <scope>NUCLEOTIDE SEQUENCE [LARGE SCALE GENOMIC DNA]</scope>
    <source>
        <strain evidence="5 6">336X</strain>
    </source>
</reference>
<dbReference type="InterPro" id="IPR052172">
    <property type="entry name" value="UxaA_altronate/galactarate_dh"/>
</dbReference>